<name>A0A310SD44_9HYME</name>
<evidence type="ECO:0000313" key="3">
    <source>
        <dbReference type="Proteomes" id="UP000250275"/>
    </source>
</evidence>
<reference evidence="2 3" key="1">
    <citation type="submission" date="2015-07" db="EMBL/GenBank/DDBJ databases">
        <title>The genome of Eufriesea mexicana.</title>
        <authorList>
            <person name="Pan H."/>
            <person name="Kapheim K."/>
        </authorList>
    </citation>
    <scope>NUCLEOTIDE SEQUENCE [LARGE SCALE GENOMIC DNA]</scope>
    <source>
        <strain evidence="2">0111107269</strain>
        <tissue evidence="2">Whole body</tissue>
    </source>
</reference>
<keyword evidence="1" id="KW-1133">Transmembrane helix</keyword>
<keyword evidence="3" id="KW-1185">Reference proteome</keyword>
<proteinExistence type="predicted"/>
<keyword evidence="1" id="KW-0812">Transmembrane</keyword>
<feature type="transmembrane region" description="Helical" evidence="1">
    <location>
        <begin position="12"/>
        <end position="34"/>
    </location>
</feature>
<gene>
    <name evidence="2" type="ORF">WN48_02542</name>
</gene>
<protein>
    <submittedName>
        <fullName evidence="2">Uncharacterized protein</fullName>
    </submittedName>
</protein>
<evidence type="ECO:0000256" key="1">
    <source>
        <dbReference type="SAM" id="Phobius"/>
    </source>
</evidence>
<dbReference type="AlphaFoldDB" id="A0A310SD44"/>
<keyword evidence="1" id="KW-0472">Membrane</keyword>
<sequence>MFHFPSLIDQILLPGIQVYTVHCAFMTVFVASIVDRSITSFHSLYRYIPQSLLLPLSISTPAGDIARTEKEKML</sequence>
<organism evidence="2 3">
    <name type="scientific">Eufriesea mexicana</name>
    <dbReference type="NCBI Taxonomy" id="516756"/>
    <lineage>
        <taxon>Eukaryota</taxon>
        <taxon>Metazoa</taxon>
        <taxon>Ecdysozoa</taxon>
        <taxon>Arthropoda</taxon>
        <taxon>Hexapoda</taxon>
        <taxon>Insecta</taxon>
        <taxon>Pterygota</taxon>
        <taxon>Neoptera</taxon>
        <taxon>Endopterygota</taxon>
        <taxon>Hymenoptera</taxon>
        <taxon>Apocrita</taxon>
        <taxon>Aculeata</taxon>
        <taxon>Apoidea</taxon>
        <taxon>Anthophila</taxon>
        <taxon>Apidae</taxon>
        <taxon>Eufriesea</taxon>
    </lineage>
</organism>
<accession>A0A310SD44</accession>
<evidence type="ECO:0000313" key="2">
    <source>
        <dbReference type="EMBL" id="OAD52257.1"/>
    </source>
</evidence>
<dbReference type="Proteomes" id="UP000250275">
    <property type="component" value="Unassembled WGS sequence"/>
</dbReference>
<dbReference type="EMBL" id="KQ775960">
    <property type="protein sequence ID" value="OAD52257.1"/>
    <property type="molecule type" value="Genomic_DNA"/>
</dbReference>